<accession>A0ABT2RJX3</accession>
<sequence>MGAIRVMDVKAGKTVKVAGFNWVVLDHIEGKGTLCLMENILEERAFHKEDKEGCNNWENSSLREYLNSEFVVRLLDRQLALMEVDLTSDDGMKDYGKTTDYIALLTADQYRKYREFIPDADDWWWLATPWTCNSAYSYYVRHVHTGGTLHNSIACHGSLGVRPALIFKESVIADDDNPAERSEADIKDWKEVEETAARALAELDEMMEAIGEYKDTMTDLLNHIRDKSKNKK</sequence>
<gene>
    <name evidence="3" type="ORF">OCV99_03880</name>
</gene>
<proteinExistence type="predicted"/>
<feature type="domain" description="DUF6273" evidence="2">
    <location>
        <begin position="82"/>
        <end position="168"/>
    </location>
</feature>
<dbReference type="RefSeq" id="WP_158368368.1">
    <property type="nucleotide sequence ID" value="NZ_JAOQJU010000002.1"/>
</dbReference>
<dbReference type="InterPro" id="IPR046240">
    <property type="entry name" value="DUF6273"/>
</dbReference>
<keyword evidence="4" id="KW-1185">Reference proteome</keyword>
<dbReference type="Pfam" id="PF19789">
    <property type="entry name" value="DUF6273"/>
    <property type="match status" value="1"/>
</dbReference>
<evidence type="ECO:0000259" key="2">
    <source>
        <dbReference type="Pfam" id="PF19789"/>
    </source>
</evidence>
<evidence type="ECO:0000256" key="1">
    <source>
        <dbReference type="SAM" id="Coils"/>
    </source>
</evidence>
<reference evidence="3 4" key="1">
    <citation type="journal article" date="2021" name="ISME Commun">
        <title>Automated analysis of genomic sequences facilitates high-throughput and comprehensive description of bacteria.</title>
        <authorList>
            <person name="Hitch T.C.A."/>
        </authorList>
    </citation>
    <scope>NUCLEOTIDE SEQUENCE [LARGE SCALE GENOMIC DNA]</scope>
    <source>
        <strain evidence="3 4">Sanger_03</strain>
    </source>
</reference>
<evidence type="ECO:0000313" key="3">
    <source>
        <dbReference type="EMBL" id="MCU6685706.1"/>
    </source>
</evidence>
<dbReference type="Proteomes" id="UP001652431">
    <property type="component" value="Unassembled WGS sequence"/>
</dbReference>
<protein>
    <submittedName>
        <fullName evidence="3">DUF6273 domain-containing protein</fullName>
    </submittedName>
</protein>
<dbReference type="EMBL" id="JAOQJU010000002">
    <property type="protein sequence ID" value="MCU6685706.1"/>
    <property type="molecule type" value="Genomic_DNA"/>
</dbReference>
<keyword evidence="1" id="KW-0175">Coiled coil</keyword>
<evidence type="ECO:0000313" key="4">
    <source>
        <dbReference type="Proteomes" id="UP001652431"/>
    </source>
</evidence>
<name>A0ABT2RJX3_9FIRM</name>
<comment type="caution">
    <text evidence="3">The sequence shown here is derived from an EMBL/GenBank/DDBJ whole genome shotgun (WGS) entry which is preliminary data.</text>
</comment>
<feature type="coiled-coil region" evidence="1">
    <location>
        <begin position="189"/>
        <end position="216"/>
    </location>
</feature>
<organism evidence="3 4">
    <name type="scientific">Dorea acetigenes</name>
    <dbReference type="NCBI Taxonomy" id="2981787"/>
    <lineage>
        <taxon>Bacteria</taxon>
        <taxon>Bacillati</taxon>
        <taxon>Bacillota</taxon>
        <taxon>Clostridia</taxon>
        <taxon>Lachnospirales</taxon>
        <taxon>Lachnospiraceae</taxon>
        <taxon>Dorea</taxon>
    </lineage>
</organism>